<keyword evidence="3" id="KW-1185">Reference proteome</keyword>
<feature type="region of interest" description="Disordered" evidence="1">
    <location>
        <begin position="145"/>
        <end position="169"/>
    </location>
</feature>
<feature type="region of interest" description="Disordered" evidence="1">
    <location>
        <begin position="1"/>
        <end position="34"/>
    </location>
</feature>
<feature type="compositionally biased region" description="Basic and acidic residues" evidence="1">
    <location>
        <begin position="9"/>
        <end position="23"/>
    </location>
</feature>
<proteinExistence type="predicted"/>
<evidence type="ECO:0000313" key="2">
    <source>
        <dbReference type="EMBL" id="KAL3799667.1"/>
    </source>
</evidence>
<protein>
    <submittedName>
        <fullName evidence="2">Uncharacterized protein</fullName>
    </submittedName>
</protein>
<feature type="compositionally biased region" description="Basic and acidic residues" evidence="1">
    <location>
        <begin position="89"/>
        <end position="118"/>
    </location>
</feature>
<feature type="region of interest" description="Disordered" evidence="1">
    <location>
        <begin position="49"/>
        <end position="129"/>
    </location>
</feature>
<organism evidence="2 3">
    <name type="scientific">Stephanodiscus triporus</name>
    <dbReference type="NCBI Taxonomy" id="2934178"/>
    <lineage>
        <taxon>Eukaryota</taxon>
        <taxon>Sar</taxon>
        <taxon>Stramenopiles</taxon>
        <taxon>Ochrophyta</taxon>
        <taxon>Bacillariophyta</taxon>
        <taxon>Coscinodiscophyceae</taxon>
        <taxon>Thalassiosirophycidae</taxon>
        <taxon>Stephanodiscales</taxon>
        <taxon>Stephanodiscaceae</taxon>
        <taxon>Stephanodiscus</taxon>
    </lineage>
</organism>
<sequence length="352" mass="38428">YNGPTGGVDLDRRRVDAATRDGECTGGGGTRGSPLCRHVVAILFYIDDAASSPSETNSDDDEPIRHQSVSLPQAKLEAERQKRQAAKQLRSEQRKKEEEERKRREDDERRAAASEERLTLSAQAVSPEGDMDLELAASVTNQSLLSLMNGDPSGSTDSDDKEERSPDLLKNGQLVDKSFAFCTVKEDGQQMILMMNKNLPAYIGHALNDRGLPDDFIMDLLNRSCEQTLLSEMSTCTWNSDTGVLTTQRESDENNSLEELEKASWFKDAFADLGLDADGSKKKLAPPPEALFNIDEDRSIKTIHNRNGNGNVVWTLSDEDSASLSLDEGSDNNVLASSAEVNGMAPDAADGG</sequence>
<feature type="non-terminal residue" evidence="2">
    <location>
        <position position="1"/>
    </location>
</feature>
<gene>
    <name evidence="2" type="ORF">ACHAW5_009172</name>
</gene>
<evidence type="ECO:0000313" key="3">
    <source>
        <dbReference type="Proteomes" id="UP001530315"/>
    </source>
</evidence>
<comment type="caution">
    <text evidence="2">The sequence shown here is derived from an EMBL/GenBank/DDBJ whole genome shotgun (WGS) entry which is preliminary data.</text>
</comment>
<accession>A0ABD3QHZ0</accession>
<dbReference type="Proteomes" id="UP001530315">
    <property type="component" value="Unassembled WGS sequence"/>
</dbReference>
<dbReference type="AlphaFoldDB" id="A0ABD3QHZ0"/>
<evidence type="ECO:0000256" key="1">
    <source>
        <dbReference type="SAM" id="MobiDB-lite"/>
    </source>
</evidence>
<name>A0ABD3QHZ0_9STRA</name>
<reference evidence="2 3" key="1">
    <citation type="submission" date="2024-10" db="EMBL/GenBank/DDBJ databases">
        <title>Updated reference genomes for cyclostephanoid diatoms.</title>
        <authorList>
            <person name="Roberts W.R."/>
            <person name="Alverson A.J."/>
        </authorList>
    </citation>
    <scope>NUCLEOTIDE SEQUENCE [LARGE SCALE GENOMIC DNA]</scope>
    <source>
        <strain evidence="2 3">AJA276-08</strain>
    </source>
</reference>
<feature type="compositionally biased region" description="Polar residues" evidence="1">
    <location>
        <begin position="145"/>
        <end position="156"/>
    </location>
</feature>
<dbReference type="EMBL" id="JALLAZ020000240">
    <property type="protein sequence ID" value="KAL3799667.1"/>
    <property type="molecule type" value="Genomic_DNA"/>
</dbReference>